<dbReference type="RefSeq" id="WP_174629295.1">
    <property type="nucleotide sequence ID" value="NZ_CP049074.1"/>
</dbReference>
<evidence type="ECO:0000313" key="3">
    <source>
        <dbReference type="Proteomes" id="UP000509301"/>
    </source>
</evidence>
<evidence type="ECO:0000256" key="1">
    <source>
        <dbReference type="ARBA" id="ARBA00009438"/>
    </source>
</evidence>
<dbReference type="CDD" id="cd13540">
    <property type="entry name" value="PBP2_ModA_WtpA"/>
    <property type="match status" value="1"/>
</dbReference>
<evidence type="ECO:0000313" key="2">
    <source>
        <dbReference type="EMBL" id="QKQ99418.1"/>
    </source>
</evidence>
<dbReference type="SUPFAM" id="SSF53850">
    <property type="entry name" value="Periplasmic binding protein-like II"/>
    <property type="match status" value="1"/>
</dbReference>
<sequence length="362" mass="38471">MNKGLIIGIVVLIIIIVGVLAYVEVGMSHHVSPSKTTTNTTTSTPPTTSSTPLYIWVADAYTAEAQFLGSSYQNSTGISVPTPKGGGSFGLAREIASEGSNAQVTVFLPVALSAASSQYLGNYSSGWAIAFVADQLTIAYTNSSINNQYAKEALAYAKQAEAGNTSAWYDFFNVLSSGKVKVGISDPNTDPAGFRAWITLELAGYEYANNTFLFYNDMLKNSGNVTAANAAELVSPLEAGQINFLFIYKSAAIAKGLQYVQLPPQVNQGDPKYASLYSEFEYNLSTGPVKGSPIYLFITVPKNTNNPTEALNFVVYVVENSQALSKFGLLPLSPAILFNSTAVPQQIASLLAQGKLVEGGPI</sequence>
<dbReference type="GO" id="GO:0030973">
    <property type="term" value="F:molybdate ion binding"/>
    <property type="evidence" value="ECO:0007669"/>
    <property type="project" value="TreeGrafter"/>
</dbReference>
<dbReference type="PANTHER" id="PTHR30632">
    <property type="entry name" value="MOLYBDATE-BINDING PERIPLASMIC PROTEIN"/>
    <property type="match status" value="1"/>
</dbReference>
<dbReference type="InterPro" id="IPR050682">
    <property type="entry name" value="ModA/WtpA"/>
</dbReference>
<gene>
    <name evidence="2" type="ORF">GWK48_02530</name>
</gene>
<dbReference type="PANTHER" id="PTHR30632:SF16">
    <property type="entry name" value="MOLYBDATE_TUNGSTATE-BINDING PROTEIN WTPA"/>
    <property type="match status" value="1"/>
</dbReference>
<dbReference type="GeneID" id="55640788"/>
<dbReference type="Pfam" id="PF13531">
    <property type="entry name" value="SBP_bac_11"/>
    <property type="match status" value="1"/>
</dbReference>
<dbReference type="GO" id="GO:0015689">
    <property type="term" value="P:molybdate ion transport"/>
    <property type="evidence" value="ECO:0007669"/>
    <property type="project" value="TreeGrafter"/>
</dbReference>
<dbReference type="KEGG" id="mten:GWK48_02530"/>
<dbReference type="Proteomes" id="UP000509301">
    <property type="component" value="Chromosome"/>
</dbReference>
<reference evidence="2 3" key="1">
    <citation type="submission" date="2020-02" db="EMBL/GenBank/DDBJ databases">
        <title>Comparative genome analysis reveals the metabolism and evolution of the thermophilic archaeal genus Metallosphaera.</title>
        <authorList>
            <person name="Jiang C."/>
        </authorList>
    </citation>
    <scope>NUCLEOTIDE SEQUENCE [LARGE SCALE GENOMIC DNA]</scope>
    <source>
        <strain evidence="2 3">Ric-A</strain>
    </source>
</reference>
<name>A0A6N0NUJ9_9CREN</name>
<comment type="similarity">
    <text evidence="1">Belongs to the bacterial solute-binding protein 1 family. WtpA subfamily.</text>
</comment>
<keyword evidence="3" id="KW-1185">Reference proteome</keyword>
<dbReference type="Gene3D" id="3.40.190.10">
    <property type="entry name" value="Periplasmic binding protein-like II"/>
    <property type="match status" value="2"/>
</dbReference>
<dbReference type="OrthoDB" id="7820at2157"/>
<dbReference type="EMBL" id="CP049074">
    <property type="protein sequence ID" value="QKQ99418.1"/>
    <property type="molecule type" value="Genomic_DNA"/>
</dbReference>
<accession>A0A6N0NUJ9</accession>
<proteinExistence type="inferred from homology"/>
<dbReference type="AlphaFoldDB" id="A0A6N0NUJ9"/>
<organism evidence="2 3">
    <name type="scientific">Metallosphaera tengchongensis</name>
    <dbReference type="NCBI Taxonomy" id="1532350"/>
    <lineage>
        <taxon>Archaea</taxon>
        <taxon>Thermoproteota</taxon>
        <taxon>Thermoprotei</taxon>
        <taxon>Sulfolobales</taxon>
        <taxon>Sulfolobaceae</taxon>
        <taxon>Metallosphaera</taxon>
    </lineage>
</organism>
<protein>
    <submittedName>
        <fullName evidence="2">Solute-binding protein</fullName>
    </submittedName>
</protein>